<evidence type="ECO:0000313" key="1">
    <source>
        <dbReference type="EMBL" id="VTP00246.1"/>
    </source>
</evidence>
<sequence length="542" mass="59220">MVAVTVEFLTGRFVATLAVDRQQHEWPPHPARLFSAIVAAWADFEDAGDLERAAIEWLERQPAPLIAASEATERSVRTHFVPVNDTSVVGTVAASTYDKIANAERMIATAEGAQREKARRSLEKARDVRTKVQHVGSTNPRTGLELLPSRRPRMARHYPSVTPAVPRVQYLWPDSDPSQAIAEALDRILAMVTRLGHSSSLVSCRIDRHVDADSVQVPVWTPDPQGRIPLRTTTHGLLRELEAGFSEHRGCGPRTMPSGVQRYCLLDTTSAHSEPQVPDNAGEWFVFAQVSGRRLPILAAANLATTVRAALMRYAADPVPELISGHGAESASSIHPHLAVMALPFVGREHADGHLLGFAVLLPNSSPLLSDRDEVLRAIGRWEGSDQSGRFQVRILLRGGEELRFKRIHDSLEMWSLRRNRWAGPAQTWVSVTPIALDRHPGNLGSHSPETAMRAAQEAEKSIRTACEHVGITQPSDVAVTRSALVAGSRPARSFPAFRGGGSRSPQRLLVHARIHFETEVRGPLLLGAGRYLGLGLMAPGG</sequence>
<gene>
    <name evidence="1" type="ORF">BIN_B_03423</name>
</gene>
<reference evidence="1" key="1">
    <citation type="submission" date="2019-05" db="EMBL/GenBank/DDBJ databases">
        <authorList>
            <person name="Naeem R."/>
            <person name="Antony C."/>
            <person name="Guan Q."/>
        </authorList>
    </citation>
    <scope>NUCLEOTIDE SEQUENCE</scope>
    <source>
        <strain evidence="1">2</strain>
    </source>
</reference>
<dbReference type="AlphaFoldDB" id="A0A653ETY3"/>
<dbReference type="Pfam" id="PF09609">
    <property type="entry name" value="Cas_GSU0054"/>
    <property type="match status" value="2"/>
</dbReference>
<proteinExistence type="predicted"/>
<dbReference type="NCBIfam" id="TIGR02165">
    <property type="entry name" value="cas5_6_GSU0054"/>
    <property type="match status" value="1"/>
</dbReference>
<name>A0A653ETY3_9MYCO</name>
<organism evidence="1">
    <name type="scientific">Mycobacterium riyadhense</name>
    <dbReference type="NCBI Taxonomy" id="486698"/>
    <lineage>
        <taxon>Bacteria</taxon>
        <taxon>Bacillati</taxon>
        <taxon>Actinomycetota</taxon>
        <taxon>Actinomycetes</taxon>
        <taxon>Mycobacteriales</taxon>
        <taxon>Mycobacteriaceae</taxon>
        <taxon>Mycobacterium</taxon>
    </lineage>
</organism>
<dbReference type="InterPro" id="IPR019089">
    <property type="entry name" value="Cas_GSU0054"/>
</dbReference>
<dbReference type="EMBL" id="LR589101">
    <property type="protein sequence ID" value="VTP00246.1"/>
    <property type="molecule type" value="Genomic_DNA"/>
</dbReference>
<accession>A0A653ETY3</accession>
<protein>
    <submittedName>
        <fullName evidence="1">CRISPR-associated protein, family (Cas_GSU0054)</fullName>
    </submittedName>
</protein>